<keyword evidence="2" id="KW-0812">Transmembrane</keyword>
<organism evidence="3 4">
    <name type="scientific">Streptomyces gougerotii</name>
    <dbReference type="NCBI Taxonomy" id="53448"/>
    <lineage>
        <taxon>Bacteria</taxon>
        <taxon>Bacillati</taxon>
        <taxon>Actinomycetota</taxon>
        <taxon>Actinomycetes</taxon>
        <taxon>Kitasatosporales</taxon>
        <taxon>Streptomycetaceae</taxon>
        <taxon>Streptomyces</taxon>
        <taxon>Streptomyces diastaticus group</taxon>
    </lineage>
</organism>
<dbReference type="AlphaFoldDB" id="A0A8H9HUT4"/>
<name>A0A8H9HUT4_9ACTN</name>
<reference evidence="3" key="1">
    <citation type="journal article" date="2014" name="Int. J. Syst. Evol. Microbiol.">
        <title>Complete genome sequence of Corynebacterium casei LMG S-19264T (=DSM 44701T), isolated from a smear-ripened cheese.</title>
        <authorList>
            <consortium name="US DOE Joint Genome Institute (JGI-PGF)"/>
            <person name="Walter F."/>
            <person name="Albersmeier A."/>
            <person name="Kalinowski J."/>
            <person name="Ruckert C."/>
        </authorList>
    </citation>
    <scope>NUCLEOTIDE SEQUENCE</scope>
    <source>
        <strain evidence="3">JCM 4136</strain>
    </source>
</reference>
<dbReference type="EMBL" id="BMSC01000025">
    <property type="protein sequence ID" value="GGU91204.1"/>
    <property type="molecule type" value="Genomic_DNA"/>
</dbReference>
<feature type="transmembrane region" description="Helical" evidence="2">
    <location>
        <begin position="27"/>
        <end position="49"/>
    </location>
</feature>
<protein>
    <submittedName>
        <fullName evidence="3">Uncharacterized protein</fullName>
    </submittedName>
</protein>
<gene>
    <name evidence="3" type="ORF">GCM10010227_52990</name>
</gene>
<keyword evidence="2" id="KW-1133">Transmembrane helix</keyword>
<dbReference type="Proteomes" id="UP000660975">
    <property type="component" value="Unassembled WGS sequence"/>
</dbReference>
<evidence type="ECO:0000256" key="2">
    <source>
        <dbReference type="SAM" id="Phobius"/>
    </source>
</evidence>
<proteinExistence type="predicted"/>
<sequence length="84" mass="9322">MEKSGKMNPTEQRNFSPRGAEERRGPLVRLSFCAVVGSLLTAAFMGWMWGTIAPYPVIVLADIPKEAADVTRLLIEEQIEGFEP</sequence>
<evidence type="ECO:0000256" key="1">
    <source>
        <dbReference type="SAM" id="MobiDB-lite"/>
    </source>
</evidence>
<evidence type="ECO:0000313" key="3">
    <source>
        <dbReference type="EMBL" id="GGU91204.1"/>
    </source>
</evidence>
<feature type="region of interest" description="Disordered" evidence="1">
    <location>
        <begin position="1"/>
        <end position="22"/>
    </location>
</feature>
<keyword evidence="2" id="KW-0472">Membrane</keyword>
<comment type="caution">
    <text evidence="3">The sequence shown here is derived from an EMBL/GenBank/DDBJ whole genome shotgun (WGS) entry which is preliminary data.</text>
</comment>
<reference evidence="3" key="2">
    <citation type="submission" date="2020-09" db="EMBL/GenBank/DDBJ databases">
        <authorList>
            <person name="Sun Q."/>
            <person name="Ohkuma M."/>
        </authorList>
    </citation>
    <scope>NUCLEOTIDE SEQUENCE</scope>
    <source>
        <strain evidence="3">JCM 4136</strain>
    </source>
</reference>
<evidence type="ECO:0000313" key="4">
    <source>
        <dbReference type="Proteomes" id="UP000660975"/>
    </source>
</evidence>
<accession>A0A8H9HUT4</accession>